<proteinExistence type="predicted"/>
<name>A0AAD9X4D9_9ROSI</name>
<dbReference type="Proteomes" id="UP001280121">
    <property type="component" value="Unassembled WGS sequence"/>
</dbReference>
<protein>
    <submittedName>
        <fullName evidence="2">Uncharacterized protein</fullName>
    </submittedName>
</protein>
<keyword evidence="3" id="KW-1185">Reference proteome</keyword>
<dbReference type="AlphaFoldDB" id="A0AAD9X4D9"/>
<evidence type="ECO:0000313" key="2">
    <source>
        <dbReference type="EMBL" id="KAK2652608.1"/>
    </source>
</evidence>
<organism evidence="2 3">
    <name type="scientific">Dipteronia dyeriana</name>
    <dbReference type="NCBI Taxonomy" id="168575"/>
    <lineage>
        <taxon>Eukaryota</taxon>
        <taxon>Viridiplantae</taxon>
        <taxon>Streptophyta</taxon>
        <taxon>Embryophyta</taxon>
        <taxon>Tracheophyta</taxon>
        <taxon>Spermatophyta</taxon>
        <taxon>Magnoliopsida</taxon>
        <taxon>eudicotyledons</taxon>
        <taxon>Gunneridae</taxon>
        <taxon>Pentapetalae</taxon>
        <taxon>rosids</taxon>
        <taxon>malvids</taxon>
        <taxon>Sapindales</taxon>
        <taxon>Sapindaceae</taxon>
        <taxon>Hippocastanoideae</taxon>
        <taxon>Acereae</taxon>
        <taxon>Dipteronia</taxon>
    </lineage>
</organism>
<reference evidence="2" key="1">
    <citation type="journal article" date="2023" name="Plant J.">
        <title>Genome sequences and population genomics provide insights into the demographic history, inbreeding, and mutation load of two 'living fossil' tree species of Dipteronia.</title>
        <authorList>
            <person name="Feng Y."/>
            <person name="Comes H.P."/>
            <person name="Chen J."/>
            <person name="Zhu S."/>
            <person name="Lu R."/>
            <person name="Zhang X."/>
            <person name="Li P."/>
            <person name="Qiu J."/>
            <person name="Olsen K.M."/>
            <person name="Qiu Y."/>
        </authorList>
    </citation>
    <scope>NUCLEOTIDE SEQUENCE</scope>
    <source>
        <strain evidence="2">KIB01</strain>
    </source>
</reference>
<gene>
    <name evidence="2" type="ORF">Ddye_012464</name>
</gene>
<sequence length="205" mass="22470">MKRSDFNRGVGSSDCEDVRLASGKAQRFPTKGNGVFPSKVRQKPTFHSIPNGRLILDKKKEASAIREMVREGDGFTLAEGSEEGHNGYYRGETSGVDLGQQVGGNIIIDLSNDMDKPEGPMGEEVDRFNGREKEKKRVTSSRSCKRVGSAKIQGMTTYKARCQAITVVEERDRVTNLIGNSVGSWNMEVEVAKVIEKAVALGCLN</sequence>
<dbReference type="EMBL" id="JANJYI010000004">
    <property type="protein sequence ID" value="KAK2652608.1"/>
    <property type="molecule type" value="Genomic_DNA"/>
</dbReference>
<feature type="region of interest" description="Disordered" evidence="1">
    <location>
        <begin position="1"/>
        <end position="23"/>
    </location>
</feature>
<evidence type="ECO:0000313" key="3">
    <source>
        <dbReference type="Proteomes" id="UP001280121"/>
    </source>
</evidence>
<evidence type="ECO:0000256" key="1">
    <source>
        <dbReference type="SAM" id="MobiDB-lite"/>
    </source>
</evidence>
<comment type="caution">
    <text evidence="2">The sequence shown here is derived from an EMBL/GenBank/DDBJ whole genome shotgun (WGS) entry which is preliminary data.</text>
</comment>
<accession>A0AAD9X4D9</accession>